<feature type="region of interest" description="Disordered" evidence="1">
    <location>
        <begin position="128"/>
        <end position="175"/>
    </location>
</feature>
<dbReference type="Proteomes" id="UP000652219">
    <property type="component" value="Unassembled WGS sequence"/>
</dbReference>
<evidence type="ECO:0000256" key="2">
    <source>
        <dbReference type="SAM" id="SignalP"/>
    </source>
</evidence>
<organism evidence="3 4">
    <name type="scientific">Colletotrichum sojae</name>
    <dbReference type="NCBI Taxonomy" id="2175907"/>
    <lineage>
        <taxon>Eukaryota</taxon>
        <taxon>Fungi</taxon>
        <taxon>Dikarya</taxon>
        <taxon>Ascomycota</taxon>
        <taxon>Pezizomycotina</taxon>
        <taxon>Sordariomycetes</taxon>
        <taxon>Hypocreomycetidae</taxon>
        <taxon>Glomerellales</taxon>
        <taxon>Glomerellaceae</taxon>
        <taxon>Colletotrichum</taxon>
        <taxon>Colletotrichum orchidearum species complex</taxon>
    </lineage>
</organism>
<gene>
    <name evidence="3" type="ORF">CSOJ01_02914</name>
</gene>
<evidence type="ECO:0000313" key="4">
    <source>
        <dbReference type="Proteomes" id="UP000652219"/>
    </source>
</evidence>
<proteinExistence type="predicted"/>
<name>A0A8H6JP97_9PEZI</name>
<feature type="compositionally biased region" description="Pro residues" evidence="1">
    <location>
        <begin position="136"/>
        <end position="160"/>
    </location>
</feature>
<keyword evidence="4" id="KW-1185">Reference proteome</keyword>
<feature type="region of interest" description="Disordered" evidence="1">
    <location>
        <begin position="22"/>
        <end position="54"/>
    </location>
</feature>
<feature type="signal peptide" evidence="2">
    <location>
        <begin position="1"/>
        <end position="21"/>
    </location>
</feature>
<dbReference type="PANTHER" id="PTHR35204:SF1">
    <property type="entry name" value="ENTEROTOXIN"/>
    <property type="match status" value="1"/>
</dbReference>
<reference evidence="3 4" key="1">
    <citation type="journal article" date="2020" name="Phytopathology">
        <title>Genome Sequence Resources of Colletotrichum truncatum, C. plurivorum, C. musicola, and C. sojae: Four Species Pathogenic to Soybean (Glycine max).</title>
        <authorList>
            <person name="Rogerio F."/>
            <person name="Boufleur T.R."/>
            <person name="Ciampi-Guillardi M."/>
            <person name="Sukno S.A."/>
            <person name="Thon M.R."/>
            <person name="Massola Junior N.S."/>
            <person name="Baroncelli R."/>
        </authorList>
    </citation>
    <scope>NUCLEOTIDE SEQUENCE [LARGE SCALE GENOMIC DNA]</scope>
    <source>
        <strain evidence="3 4">LFN0009</strain>
    </source>
</reference>
<feature type="chain" id="PRO_5034064200" evidence="2">
    <location>
        <begin position="22"/>
        <end position="585"/>
    </location>
</feature>
<keyword evidence="2" id="KW-0732">Signal</keyword>
<evidence type="ECO:0000256" key="1">
    <source>
        <dbReference type="SAM" id="MobiDB-lite"/>
    </source>
</evidence>
<evidence type="ECO:0000313" key="3">
    <source>
        <dbReference type="EMBL" id="KAF6816532.1"/>
    </source>
</evidence>
<dbReference type="InterPro" id="IPR038921">
    <property type="entry name" value="YOR389W-like"/>
</dbReference>
<protein>
    <submittedName>
        <fullName evidence="3">Uncharacterized protein</fullName>
    </submittedName>
</protein>
<comment type="caution">
    <text evidence="3">The sequence shown here is derived from an EMBL/GenBank/DDBJ whole genome shotgun (WGS) entry which is preliminary data.</text>
</comment>
<sequence>MVRLISAAVLALAVSPGLVSAEPFPEHRRLPQPQPEQQRHAASSSTTKAEESFAPSLDRARENAVHVFNAVHSAMRQWGSSIHHNGLGLIPATIPRGTTLYHGSRSNSTPAGPEWLAFEVEHSEGFARSFRGGRGSPPPRPPGKGPGKGPPPGERLPPPVIARDGGQVPMTAADDDRDRAVRGYFHTYRANRDLRLLYIDGMAAGKTDMGTLDTQDFLLRGLQSAPGFGEYERARDLCEIVTSWGLDGVIRMEIGFEAIYCDFANGLDFLGALRRPWSDQIEGERGGSDMFEWTRAVGQRYDGIGGGRVRLDWGGVVSGFWYPLDLRNPEREDMPRLGTVTTSQRDVILGRVKEVLEKGPEGKVDWQGVVDMIVTRHADRIEAMADEDGDEEGFVSQALVVTNTFVDYPRDASDAHVLEDELSKTARERCVTHFLTPAAVWKDAFPPEDELVYAAVEQVTARICGDIFAVRSLLLSAAPKLASPAAFSSAGILDILSERDDDDKMGDAVKTGRKVYQRLKKDLDWSVWKKCKPGCGVAEVCFVAMWPFGLREDHYSPRCRNRTAMAGRRAGPGDGEGYWNLNPRN</sequence>
<dbReference type="PANTHER" id="PTHR35204">
    <property type="entry name" value="YALI0A21131P"/>
    <property type="match status" value="1"/>
</dbReference>
<accession>A0A8H6JP97</accession>
<dbReference type="AlphaFoldDB" id="A0A8H6JP97"/>
<dbReference type="EMBL" id="WIGN01000027">
    <property type="protein sequence ID" value="KAF6816532.1"/>
    <property type="molecule type" value="Genomic_DNA"/>
</dbReference>